<evidence type="ECO:0000256" key="1">
    <source>
        <dbReference type="ARBA" id="ARBA00023157"/>
    </source>
</evidence>
<dbReference type="CDD" id="cd00037">
    <property type="entry name" value="CLECT"/>
    <property type="match status" value="3"/>
</dbReference>
<dbReference type="PROSITE" id="PS00615">
    <property type="entry name" value="C_TYPE_LECTIN_1"/>
    <property type="match status" value="1"/>
</dbReference>
<comment type="caution">
    <text evidence="4">The sequence shown here is derived from an EMBL/GenBank/DDBJ whole genome shotgun (WGS) entry which is preliminary data.</text>
</comment>
<proteinExistence type="predicted"/>
<dbReference type="PROSITE" id="PS50041">
    <property type="entry name" value="C_TYPE_LECTIN_2"/>
    <property type="match status" value="2"/>
</dbReference>
<name>A0AA39M298_9BILA</name>
<dbReference type="InterPro" id="IPR016186">
    <property type="entry name" value="C-type_lectin-like/link_sf"/>
</dbReference>
<keyword evidence="5" id="KW-1185">Reference proteome</keyword>
<evidence type="ECO:0000256" key="2">
    <source>
        <dbReference type="SAM" id="SignalP"/>
    </source>
</evidence>
<keyword evidence="2" id="KW-0732">Signal</keyword>
<dbReference type="PANTHER" id="PTHR22803">
    <property type="entry name" value="MANNOSE, PHOSPHOLIPASE, LECTIN RECEPTOR RELATED"/>
    <property type="match status" value="1"/>
</dbReference>
<dbReference type="SMART" id="SM00034">
    <property type="entry name" value="CLECT"/>
    <property type="match status" value="3"/>
</dbReference>
<evidence type="ECO:0000259" key="3">
    <source>
        <dbReference type="PROSITE" id="PS50041"/>
    </source>
</evidence>
<dbReference type="InterPro" id="IPR050111">
    <property type="entry name" value="C-type_lectin/snaclec_domain"/>
</dbReference>
<dbReference type="EMBL" id="JAUCMV010000002">
    <property type="protein sequence ID" value="KAK0418143.1"/>
    <property type="molecule type" value="Genomic_DNA"/>
</dbReference>
<protein>
    <recommendedName>
        <fullName evidence="3">C-type lectin domain-containing protein</fullName>
    </recommendedName>
</protein>
<dbReference type="SUPFAM" id="SSF56436">
    <property type="entry name" value="C-type lectin-like"/>
    <property type="match status" value="3"/>
</dbReference>
<dbReference type="InterPro" id="IPR001304">
    <property type="entry name" value="C-type_lectin-like"/>
</dbReference>
<evidence type="ECO:0000313" key="5">
    <source>
        <dbReference type="Proteomes" id="UP001175271"/>
    </source>
</evidence>
<dbReference type="InterPro" id="IPR018378">
    <property type="entry name" value="C-type_lectin_CS"/>
</dbReference>
<evidence type="ECO:0000313" key="4">
    <source>
        <dbReference type="EMBL" id="KAK0418143.1"/>
    </source>
</evidence>
<dbReference type="InterPro" id="IPR016187">
    <property type="entry name" value="CTDL_fold"/>
</dbReference>
<organism evidence="4 5">
    <name type="scientific">Steinernema hermaphroditum</name>
    <dbReference type="NCBI Taxonomy" id="289476"/>
    <lineage>
        <taxon>Eukaryota</taxon>
        <taxon>Metazoa</taxon>
        <taxon>Ecdysozoa</taxon>
        <taxon>Nematoda</taxon>
        <taxon>Chromadorea</taxon>
        <taxon>Rhabditida</taxon>
        <taxon>Tylenchina</taxon>
        <taxon>Panagrolaimomorpha</taxon>
        <taxon>Strongyloidoidea</taxon>
        <taxon>Steinernematidae</taxon>
        <taxon>Steinernema</taxon>
    </lineage>
</organism>
<dbReference type="Proteomes" id="UP001175271">
    <property type="component" value="Unassembled WGS sequence"/>
</dbReference>
<feature type="chain" id="PRO_5041303949" description="C-type lectin domain-containing protein" evidence="2">
    <location>
        <begin position="18"/>
        <end position="420"/>
    </location>
</feature>
<accession>A0AA39M298</accession>
<keyword evidence="1" id="KW-1015">Disulfide bond</keyword>
<feature type="signal peptide" evidence="2">
    <location>
        <begin position="1"/>
        <end position="17"/>
    </location>
</feature>
<reference evidence="4" key="1">
    <citation type="submission" date="2023-06" db="EMBL/GenBank/DDBJ databases">
        <title>Genomic analysis of the entomopathogenic nematode Steinernema hermaphroditum.</title>
        <authorList>
            <person name="Schwarz E.M."/>
            <person name="Heppert J.K."/>
            <person name="Baniya A."/>
            <person name="Schwartz H.T."/>
            <person name="Tan C.-H."/>
            <person name="Antoshechkin I."/>
            <person name="Sternberg P.W."/>
            <person name="Goodrich-Blair H."/>
            <person name="Dillman A.R."/>
        </authorList>
    </citation>
    <scope>NUCLEOTIDE SEQUENCE</scope>
    <source>
        <strain evidence="4">PS9179</strain>
        <tissue evidence="4">Whole animal</tissue>
    </source>
</reference>
<dbReference type="AlphaFoldDB" id="A0AA39M298"/>
<feature type="domain" description="C-type lectin" evidence="3">
    <location>
        <begin position="298"/>
        <end position="399"/>
    </location>
</feature>
<sequence length="420" mass="47004">MALGTALLLAFLALGLAAECPPSQFPNSDSSKCFELVPILATSAEAEAACAHFGGALATVENARDHDILVDQIYYKKLQKGNFWVKKIGKRCAYIDGKFQNIKEAPCDNRFFYVCEDAEAIDPSKLPTPSPSTTSSTPTCPEGWDLHEGNCYFVSTERTSRPKAEALCRSKEADLASIHSVEENDYLGRLFSSRGGRDNFWLGAERSRVGDKWTDFLWSDGSVLNFSNWGKGQPDSWNPCVTWSSYDKKWGSAYCENLNPQVVCKRLLVPRSTVTQTTAPTLSTPPLPSECLPGWQHFSGNCYFLNHREVKWMAAEQFCRARNGHLASIHSSAENRFVQRILQKAGIWHFTWIGGVRNSTTEKFRWTDGSEWDFSNWINSKQLQRVGIVEYLPAASTWSVPILNLGESKSPSVCKRTLRG</sequence>
<dbReference type="Gene3D" id="3.10.100.10">
    <property type="entry name" value="Mannose-Binding Protein A, subunit A"/>
    <property type="match status" value="3"/>
</dbReference>
<dbReference type="Pfam" id="PF00059">
    <property type="entry name" value="Lectin_C"/>
    <property type="match status" value="2"/>
</dbReference>
<gene>
    <name evidence="4" type="ORF">QR680_013396</name>
</gene>
<feature type="domain" description="C-type lectin" evidence="3">
    <location>
        <begin position="147"/>
        <end position="256"/>
    </location>
</feature>